<dbReference type="EMBL" id="WIQZ01000001">
    <property type="protein sequence ID" value="KAF3147252.1"/>
    <property type="molecule type" value="Genomic_DNA"/>
</dbReference>
<dbReference type="AlphaFoldDB" id="A0A7C8JU73"/>
<protein>
    <recommendedName>
        <fullName evidence="4">Expansin-like EG45 domain-containing protein</fullName>
    </recommendedName>
</protein>
<feature type="signal peptide" evidence="1">
    <location>
        <begin position="1"/>
        <end position="20"/>
    </location>
</feature>
<evidence type="ECO:0000256" key="1">
    <source>
        <dbReference type="SAM" id="SignalP"/>
    </source>
</evidence>
<proteinExistence type="predicted"/>
<comment type="caution">
    <text evidence="2">The sequence shown here is derived from an EMBL/GenBank/DDBJ whole genome shotgun (WGS) entry which is preliminary data.</text>
</comment>
<organism evidence="2 3">
    <name type="scientific">Orbilia oligospora</name>
    <name type="common">Nematode-trapping fungus</name>
    <name type="synonym">Arthrobotrys oligospora</name>
    <dbReference type="NCBI Taxonomy" id="2813651"/>
    <lineage>
        <taxon>Eukaryota</taxon>
        <taxon>Fungi</taxon>
        <taxon>Dikarya</taxon>
        <taxon>Ascomycota</taxon>
        <taxon>Pezizomycotina</taxon>
        <taxon>Orbiliomycetes</taxon>
        <taxon>Orbiliales</taxon>
        <taxon>Orbiliaceae</taxon>
        <taxon>Orbilia</taxon>
    </lineage>
</organism>
<keyword evidence="1" id="KW-0732">Signal</keyword>
<gene>
    <name evidence="2" type="ORF">TWF703_000092</name>
</gene>
<name>A0A7C8JU73_ORBOL</name>
<evidence type="ECO:0000313" key="3">
    <source>
        <dbReference type="Proteomes" id="UP000480548"/>
    </source>
</evidence>
<reference evidence="2 3" key="1">
    <citation type="submission" date="2019-06" db="EMBL/GenBank/DDBJ databases">
        <authorList>
            <person name="Palmer J.M."/>
        </authorList>
    </citation>
    <scope>NUCLEOTIDE SEQUENCE [LARGE SCALE GENOMIC DNA]</scope>
    <source>
        <strain evidence="2 3">TWF703</strain>
    </source>
</reference>
<accession>A0A7C8JU73</accession>
<dbReference type="Proteomes" id="UP000480548">
    <property type="component" value="Unassembled WGS sequence"/>
</dbReference>
<evidence type="ECO:0008006" key="4">
    <source>
        <dbReference type="Google" id="ProtNLM"/>
    </source>
</evidence>
<sequence length="211" mass="22936">MLFRFIAYFLFLVLPCTVSAAITGVVKNPKFAKTPTPAFHIPYSKCAGLAGTHSLTSPATGAKLYSKLKTNVWLAGYSLSCTTTGGTTGCGGCFQAQNSNGALAVWFYIADYHCNILEISQGAYDRLNTVSGGNFNSATGLVSVASELIMTQEWTILVTARLPVRNTHEEYKIKTALPYLKRDITPGLQNYTEALQCISHRSVHLTHEPGY</sequence>
<feature type="chain" id="PRO_5028947991" description="Expansin-like EG45 domain-containing protein" evidence="1">
    <location>
        <begin position="21"/>
        <end position="211"/>
    </location>
</feature>
<evidence type="ECO:0000313" key="2">
    <source>
        <dbReference type="EMBL" id="KAF3147252.1"/>
    </source>
</evidence>